<reference evidence="1 4" key="3">
    <citation type="submission" date="2018-07" db="EMBL/GenBank/DDBJ databases">
        <title>Leeuwenhoekiella genomics.</title>
        <authorList>
            <person name="Tahon G."/>
            <person name="Willems A."/>
        </authorList>
    </citation>
    <scope>NUCLEOTIDE SEQUENCE [LARGE SCALE GENOMIC DNA]</scope>
    <source>
        <strain evidence="1 4">LMG 24856</strain>
    </source>
</reference>
<sequence>MANQWGIPEDVEKFVLIRDKTCVYCGVDFSITHVSRKTKPSWEHIINDIHLSSVDNIALCCTSCNASKGAKKLQEWLKSNYCLSKNINENTVAEVVQNVIRKSISKT</sequence>
<keyword evidence="2" id="KW-0255">Endonuclease</keyword>
<reference evidence="2" key="2">
    <citation type="submission" date="2016-11" db="EMBL/GenBank/DDBJ databases">
        <authorList>
            <person name="Jaros S."/>
            <person name="Januszkiewicz K."/>
            <person name="Wedrychowicz H."/>
        </authorList>
    </citation>
    <scope>NUCLEOTIDE SEQUENCE [LARGE SCALE GENOMIC DNA]</scope>
    <source>
        <strain evidence="2">DSM 19859</strain>
    </source>
</reference>
<dbReference type="OrthoDB" id="9816185at2"/>
<dbReference type="AlphaFoldDB" id="A0A1M5VIF5"/>
<gene>
    <name evidence="1" type="ORF">DSM01_58</name>
    <name evidence="2" type="ORF">SAMN04487999_0765</name>
</gene>
<accession>A0A1M5VIF5</accession>
<keyword evidence="2" id="KW-0540">Nuclease</keyword>
<protein>
    <submittedName>
        <fullName evidence="2">HNH endonuclease</fullName>
    </submittedName>
</protein>
<evidence type="ECO:0000313" key="1">
    <source>
        <dbReference type="EMBL" id="RXG30923.1"/>
    </source>
</evidence>
<keyword evidence="4" id="KW-1185">Reference proteome</keyword>
<dbReference type="GO" id="GO:0004519">
    <property type="term" value="F:endonuclease activity"/>
    <property type="evidence" value="ECO:0007669"/>
    <property type="project" value="UniProtKB-KW"/>
</dbReference>
<proteinExistence type="predicted"/>
<evidence type="ECO:0000313" key="3">
    <source>
        <dbReference type="Proteomes" id="UP000184240"/>
    </source>
</evidence>
<name>A0A1M5VIF5_9FLAO</name>
<organism evidence="2 3">
    <name type="scientific">Leeuwenhoekiella palythoae</name>
    <dbReference type="NCBI Taxonomy" id="573501"/>
    <lineage>
        <taxon>Bacteria</taxon>
        <taxon>Pseudomonadati</taxon>
        <taxon>Bacteroidota</taxon>
        <taxon>Flavobacteriia</taxon>
        <taxon>Flavobacteriales</taxon>
        <taxon>Flavobacteriaceae</taxon>
        <taxon>Leeuwenhoekiella</taxon>
    </lineage>
</organism>
<dbReference type="Proteomes" id="UP000184240">
    <property type="component" value="Unassembled WGS sequence"/>
</dbReference>
<dbReference type="Gene3D" id="1.10.30.50">
    <property type="match status" value="1"/>
</dbReference>
<evidence type="ECO:0000313" key="4">
    <source>
        <dbReference type="Proteomes" id="UP000290037"/>
    </source>
</evidence>
<reference evidence="3" key="1">
    <citation type="submission" date="2016-11" db="EMBL/GenBank/DDBJ databases">
        <authorList>
            <person name="Varghese N."/>
            <person name="Submissions S."/>
        </authorList>
    </citation>
    <scope>NUCLEOTIDE SEQUENCE [LARGE SCALE GENOMIC DNA]</scope>
    <source>
        <strain evidence="3">DSM 19859</strain>
    </source>
</reference>
<dbReference type="STRING" id="573501.SAMN04487999_0765"/>
<dbReference type="RefSeq" id="WP_072980609.1">
    <property type="nucleotide sequence ID" value="NZ_FQXT01000002.1"/>
</dbReference>
<dbReference type="EMBL" id="QOVN01000001">
    <property type="protein sequence ID" value="RXG30923.1"/>
    <property type="molecule type" value="Genomic_DNA"/>
</dbReference>
<keyword evidence="2" id="KW-0378">Hydrolase</keyword>
<dbReference type="Proteomes" id="UP000290037">
    <property type="component" value="Unassembled WGS sequence"/>
</dbReference>
<evidence type="ECO:0000313" key="2">
    <source>
        <dbReference type="EMBL" id="SHH74864.1"/>
    </source>
</evidence>
<dbReference type="EMBL" id="FQXT01000002">
    <property type="protein sequence ID" value="SHH74864.1"/>
    <property type="molecule type" value="Genomic_DNA"/>
</dbReference>